<dbReference type="InterPro" id="IPR027417">
    <property type="entry name" value="P-loop_NTPase"/>
</dbReference>
<dbReference type="AlphaFoldDB" id="A0A4Y8IQX4"/>
<dbReference type="Gene3D" id="3.40.50.300">
    <property type="entry name" value="P-loop containing nucleotide triphosphate hydrolases"/>
    <property type="match status" value="1"/>
</dbReference>
<evidence type="ECO:0000259" key="4">
    <source>
        <dbReference type="Pfam" id="PF13614"/>
    </source>
</evidence>
<dbReference type="InterPro" id="IPR050625">
    <property type="entry name" value="ParA/MinD_ATPase"/>
</dbReference>
<dbReference type="SUPFAM" id="SSF52540">
    <property type="entry name" value="P-loop containing nucleoside triphosphate hydrolases"/>
    <property type="match status" value="1"/>
</dbReference>
<keyword evidence="2 3" id="KW-0067">ATP-binding</keyword>
<feature type="domain" description="AAA" evidence="4">
    <location>
        <begin position="26"/>
        <end position="174"/>
    </location>
</feature>
<dbReference type="InterPro" id="IPR025501">
    <property type="entry name" value="MinD_FleN"/>
</dbReference>
<gene>
    <name evidence="5" type="ORF">E3U55_05085</name>
</gene>
<evidence type="ECO:0000313" key="6">
    <source>
        <dbReference type="Proteomes" id="UP000297975"/>
    </source>
</evidence>
<evidence type="ECO:0000256" key="2">
    <source>
        <dbReference type="ARBA" id="ARBA00022840"/>
    </source>
</evidence>
<dbReference type="Pfam" id="PF13614">
    <property type="entry name" value="AAA_31"/>
    <property type="match status" value="1"/>
</dbReference>
<dbReference type="InterPro" id="IPR033875">
    <property type="entry name" value="FlhG"/>
</dbReference>
<dbReference type="Proteomes" id="UP000297975">
    <property type="component" value="Unassembled WGS sequence"/>
</dbReference>
<dbReference type="GO" id="GO:0051782">
    <property type="term" value="P:negative regulation of cell division"/>
    <property type="evidence" value="ECO:0007669"/>
    <property type="project" value="TreeGrafter"/>
</dbReference>
<dbReference type="EMBL" id="SOPW01000004">
    <property type="protein sequence ID" value="TFB23194.1"/>
    <property type="molecule type" value="Genomic_DNA"/>
</dbReference>
<dbReference type="OrthoDB" id="9816297at2"/>
<organism evidence="5 6">
    <name type="scientific">Filobacillus milosensis</name>
    <dbReference type="NCBI Taxonomy" id="94137"/>
    <lineage>
        <taxon>Bacteria</taxon>
        <taxon>Bacillati</taxon>
        <taxon>Bacillota</taxon>
        <taxon>Bacilli</taxon>
        <taxon>Bacillales</taxon>
        <taxon>Bacillaceae</taxon>
        <taxon>Filobacillus</taxon>
    </lineage>
</organism>
<comment type="caution">
    <text evidence="5">The sequence shown here is derived from an EMBL/GenBank/DDBJ whole genome shotgun (WGS) entry which is preliminary data.</text>
</comment>
<dbReference type="GO" id="GO:0005524">
    <property type="term" value="F:ATP binding"/>
    <property type="evidence" value="ECO:0007669"/>
    <property type="project" value="UniProtKB-KW"/>
</dbReference>
<feature type="binding site" evidence="3">
    <location>
        <begin position="34"/>
        <end position="41"/>
    </location>
    <ligand>
        <name>ATP</name>
        <dbReference type="ChEBI" id="CHEBI:30616"/>
    </ligand>
</feature>
<proteinExistence type="predicted"/>
<reference evidence="5 6" key="1">
    <citation type="submission" date="2019-03" db="EMBL/GenBank/DDBJ databases">
        <authorList>
            <person name="He R.-H."/>
        </authorList>
    </citation>
    <scope>NUCLEOTIDE SEQUENCE [LARGE SCALE GENOMIC DNA]</scope>
    <source>
        <strain evidence="6">SH 714</strain>
    </source>
</reference>
<dbReference type="InterPro" id="IPR025669">
    <property type="entry name" value="AAA_dom"/>
</dbReference>
<evidence type="ECO:0000256" key="3">
    <source>
        <dbReference type="PIRSR" id="PIRSR003092-1"/>
    </source>
</evidence>
<protein>
    <submittedName>
        <fullName evidence="5">MinD/ParA family protein</fullName>
    </submittedName>
</protein>
<keyword evidence="1 3" id="KW-0547">Nucleotide-binding</keyword>
<dbReference type="CDD" id="cd02038">
    <property type="entry name" value="FlhG-like"/>
    <property type="match status" value="1"/>
</dbReference>
<name>A0A4Y8IQX4_9BACI</name>
<keyword evidence="6" id="KW-1185">Reference proteome</keyword>
<evidence type="ECO:0000256" key="1">
    <source>
        <dbReference type="ARBA" id="ARBA00022741"/>
    </source>
</evidence>
<sequence length="296" mass="33355">MVKDQAYELRKQITQEEPSAEENQAHTIAVFSGKGGVGKSSFALNFSICLSKQGKKVLIFDLDIGMGNIDILLGMYPKYTLSSMLDERLEIEDIIEQGPSNLSYIAAGTGLSDFFHLNVERFDYFLEQLELVANTYDYIIFDLGAGMSEEHMAFISAADECFVVTTTEPTSITDAYAAIKHLVIERPNVNISLMVNRVTGSNESILVYNRLQAAVRNFLSYELKLLGSLPDDSSVIKAVKEQTPYYVMDNRSRVSKMMAKLVLDYLKTMNETPQFESHNELKFISKLKSLFNRKVD</sequence>
<dbReference type="PANTHER" id="PTHR43384">
    <property type="entry name" value="SEPTUM SITE-DETERMINING PROTEIN MIND HOMOLOG, CHLOROPLASTIC-RELATED"/>
    <property type="match status" value="1"/>
</dbReference>
<dbReference type="RefSeq" id="WP_134339267.1">
    <property type="nucleotide sequence ID" value="NZ_SOPW01000004.1"/>
</dbReference>
<accession>A0A4Y8IQX4</accession>
<dbReference type="GO" id="GO:0016887">
    <property type="term" value="F:ATP hydrolysis activity"/>
    <property type="evidence" value="ECO:0007669"/>
    <property type="project" value="TreeGrafter"/>
</dbReference>
<dbReference type="PANTHER" id="PTHR43384:SF4">
    <property type="entry name" value="CELLULOSE BIOSYNTHESIS PROTEIN BCSQ-RELATED"/>
    <property type="match status" value="1"/>
</dbReference>
<dbReference type="GO" id="GO:0009898">
    <property type="term" value="C:cytoplasmic side of plasma membrane"/>
    <property type="evidence" value="ECO:0007669"/>
    <property type="project" value="TreeGrafter"/>
</dbReference>
<dbReference type="PIRSF" id="PIRSF003092">
    <property type="entry name" value="MinD"/>
    <property type="match status" value="1"/>
</dbReference>
<evidence type="ECO:0000313" key="5">
    <source>
        <dbReference type="EMBL" id="TFB23194.1"/>
    </source>
</evidence>
<dbReference type="GO" id="GO:0005829">
    <property type="term" value="C:cytosol"/>
    <property type="evidence" value="ECO:0007669"/>
    <property type="project" value="TreeGrafter"/>
</dbReference>